<dbReference type="InterPro" id="IPR029063">
    <property type="entry name" value="SAM-dependent_MTases_sf"/>
</dbReference>
<dbReference type="AlphaFoldDB" id="A0A7C4NSH9"/>
<evidence type="ECO:0000256" key="5">
    <source>
        <dbReference type="ARBA" id="ARBA00022694"/>
    </source>
</evidence>
<dbReference type="GO" id="GO:0005737">
    <property type="term" value="C:cytoplasm"/>
    <property type="evidence" value="ECO:0007669"/>
    <property type="project" value="TreeGrafter"/>
</dbReference>
<evidence type="ECO:0000256" key="4">
    <source>
        <dbReference type="ARBA" id="ARBA00022691"/>
    </source>
</evidence>
<evidence type="ECO:0000313" key="7">
    <source>
        <dbReference type="EMBL" id="HGQ35837.1"/>
    </source>
</evidence>
<dbReference type="InterPro" id="IPR056743">
    <property type="entry name" value="TRM5-TYW2-like_MTfase"/>
</dbReference>
<accession>A0A7C4NSH9</accession>
<dbReference type="SUPFAM" id="SSF53335">
    <property type="entry name" value="S-adenosyl-L-methionine-dependent methyltransferases"/>
    <property type="match status" value="1"/>
</dbReference>
<dbReference type="PANTHER" id="PTHR23245">
    <property type="entry name" value="TRNA METHYLTRANSFERASE"/>
    <property type="match status" value="1"/>
</dbReference>
<dbReference type="InterPro" id="IPR030382">
    <property type="entry name" value="MeTrfase_TRM5/TYW2"/>
</dbReference>
<evidence type="ECO:0000256" key="3">
    <source>
        <dbReference type="ARBA" id="ARBA00022679"/>
    </source>
</evidence>
<protein>
    <submittedName>
        <fullName evidence="8">Class I SAM-dependent methyltransferase family protein</fullName>
    </submittedName>
</protein>
<sequence length="308" mass="35013">MFLAFISIPPDITLWAFELGKPLLKKIAEKILGAEQADVLWKRIEVVGDIAVIRKPYRIDIPVDLFKALGEELLKEMPYVKSVWLAATPVQGAERVREYLHLAGEKRSETMYKEHGCVFKLDVAKVYVSPVLGYDHMRVAKQVKDNEKVLNMFAGFCPYSIIISRFSKPKYVVSIDINEHAVKYARTNIELNKVAHINEVILGDALLITPAIREEFDRILMPYPDLFKEAIKVAALAIKENGYIHPHLFVNGDNKKDSLIKAYEVIVDELKNIGVIARAIGGHVIRSVTPRRYHVTVDVYIEKKLYTG</sequence>
<keyword evidence="4" id="KW-0949">S-adenosyl-L-methionine</keyword>
<dbReference type="Gene3D" id="3.30.300.110">
    <property type="entry name" value="Met-10+ protein-like domains"/>
    <property type="match status" value="1"/>
</dbReference>
<keyword evidence="5" id="KW-0819">tRNA processing</keyword>
<comment type="caution">
    <text evidence="8">The sequence shown here is derived from an EMBL/GenBank/DDBJ whole genome shotgun (WGS) entry which is preliminary data.</text>
</comment>
<reference evidence="8" key="1">
    <citation type="journal article" date="2020" name="mSystems">
        <title>Genome- and Community-Level Interaction Insights into Carbon Utilization and Element Cycling Functions of Hydrothermarchaeota in Hydrothermal Sediment.</title>
        <authorList>
            <person name="Zhou Z."/>
            <person name="Liu Y."/>
            <person name="Xu W."/>
            <person name="Pan J."/>
            <person name="Luo Z.H."/>
            <person name="Li M."/>
        </authorList>
    </citation>
    <scope>NUCLEOTIDE SEQUENCE [LARGE SCALE GENOMIC DNA]</scope>
    <source>
        <strain evidence="8">SpSt-637</strain>
        <strain evidence="7">SpSt-667</strain>
    </source>
</reference>
<evidence type="ECO:0000259" key="6">
    <source>
        <dbReference type="PROSITE" id="PS51684"/>
    </source>
</evidence>
<evidence type="ECO:0000313" key="8">
    <source>
        <dbReference type="EMBL" id="HGQ64012.1"/>
    </source>
</evidence>
<keyword evidence="1" id="KW-0963">Cytoplasm</keyword>
<keyword evidence="2 8" id="KW-0489">Methyltransferase</keyword>
<dbReference type="Pfam" id="PF02475">
    <property type="entry name" value="TRM5-TYW2_MTfase"/>
    <property type="match status" value="1"/>
</dbReference>
<name>A0A7C4NSH9_9CREN</name>
<keyword evidence="3 8" id="KW-0808">Transferase</keyword>
<gene>
    <name evidence="8" type="ORF">ENU08_02055</name>
    <name evidence="7" type="ORF">ENU41_04060</name>
</gene>
<evidence type="ECO:0000256" key="2">
    <source>
        <dbReference type="ARBA" id="ARBA00022603"/>
    </source>
</evidence>
<evidence type="ECO:0000256" key="1">
    <source>
        <dbReference type="ARBA" id="ARBA00022490"/>
    </source>
</evidence>
<dbReference type="Gene3D" id="3.40.50.150">
    <property type="entry name" value="Vaccinia Virus protein VP39"/>
    <property type="match status" value="1"/>
</dbReference>
<feature type="domain" description="SAM-dependent methyltransferase TRM5/TYW2-type" evidence="6">
    <location>
        <begin position="44"/>
        <end position="303"/>
    </location>
</feature>
<dbReference type="GO" id="GO:0002939">
    <property type="term" value="P:tRNA N1-guanine methylation"/>
    <property type="evidence" value="ECO:0007669"/>
    <property type="project" value="TreeGrafter"/>
</dbReference>
<dbReference type="GO" id="GO:0008175">
    <property type="term" value="F:tRNA methyltransferase activity"/>
    <property type="evidence" value="ECO:0007669"/>
    <property type="project" value="TreeGrafter"/>
</dbReference>
<dbReference type="EMBL" id="DTBD01000014">
    <property type="protein sequence ID" value="HGQ64012.1"/>
    <property type="molecule type" value="Genomic_DNA"/>
</dbReference>
<proteinExistence type="predicted"/>
<dbReference type="EMBL" id="DTCK01000023">
    <property type="protein sequence ID" value="HGQ35837.1"/>
    <property type="molecule type" value="Genomic_DNA"/>
</dbReference>
<dbReference type="PROSITE" id="PS51684">
    <property type="entry name" value="SAM_MT_TRM5_TYW2"/>
    <property type="match status" value="1"/>
</dbReference>
<organism evidence="8">
    <name type="scientific">Ignisphaera aggregans</name>
    <dbReference type="NCBI Taxonomy" id="334771"/>
    <lineage>
        <taxon>Archaea</taxon>
        <taxon>Thermoproteota</taxon>
        <taxon>Thermoprotei</taxon>
        <taxon>Desulfurococcales</taxon>
        <taxon>Desulfurococcaceae</taxon>
        <taxon>Ignisphaera</taxon>
    </lineage>
</organism>
<dbReference type="PANTHER" id="PTHR23245:SF36">
    <property type="entry name" value="TRNA (GUANINE(37)-N1)-METHYLTRANSFERASE"/>
    <property type="match status" value="1"/>
</dbReference>
<dbReference type="CDD" id="cd02440">
    <property type="entry name" value="AdoMet_MTases"/>
    <property type="match status" value="1"/>
</dbReference>